<dbReference type="Proteomes" id="UP001146793">
    <property type="component" value="Unassembled WGS sequence"/>
</dbReference>
<accession>A0AAV8AKC1</accession>
<protein>
    <submittedName>
        <fullName evidence="2">Ubiquitin domain-containing protein ubfd1</fullName>
    </submittedName>
</protein>
<dbReference type="Pfam" id="PF25343">
    <property type="entry name" value="PH_UBFD1_C"/>
    <property type="match status" value="1"/>
</dbReference>
<comment type="caution">
    <text evidence="2">The sequence shown here is derived from an EMBL/GenBank/DDBJ whole genome shotgun (WGS) entry which is preliminary data.</text>
</comment>
<dbReference type="Gene3D" id="3.10.20.90">
    <property type="entry name" value="Phosphatidylinositol 3-kinase Catalytic Subunit, Chain A, domain 1"/>
    <property type="match status" value="1"/>
</dbReference>
<dbReference type="PROSITE" id="PS50053">
    <property type="entry name" value="UBIQUITIN_2"/>
    <property type="match status" value="1"/>
</dbReference>
<dbReference type="PROSITE" id="PS00299">
    <property type="entry name" value="UBIQUITIN_1"/>
    <property type="match status" value="1"/>
</dbReference>
<feature type="domain" description="Ubiquitin-like" evidence="1">
    <location>
        <begin position="2"/>
        <end position="70"/>
    </location>
</feature>
<dbReference type="InterPro" id="IPR029071">
    <property type="entry name" value="Ubiquitin-like_domsf"/>
</dbReference>
<dbReference type="SMART" id="SM00213">
    <property type="entry name" value="UBQ"/>
    <property type="match status" value="1"/>
</dbReference>
<dbReference type="AlphaFoldDB" id="A0AAV8AKC1"/>
<reference evidence="2" key="1">
    <citation type="submission" date="2022-08" db="EMBL/GenBank/DDBJ databases">
        <title>Novel sulphate-reducing endosymbionts in the free-living metamonad Anaeramoeba.</title>
        <authorList>
            <person name="Jerlstrom-Hultqvist J."/>
            <person name="Cepicka I."/>
            <person name="Gallot-Lavallee L."/>
            <person name="Salas-Leiva D."/>
            <person name="Curtis B.A."/>
            <person name="Zahonova K."/>
            <person name="Pipaliya S."/>
            <person name="Dacks J."/>
            <person name="Roger A.J."/>
        </authorList>
    </citation>
    <scope>NUCLEOTIDE SEQUENCE</scope>
    <source>
        <strain evidence="2">Busselton2</strain>
    </source>
</reference>
<name>A0AAV8AKC1_9EUKA</name>
<dbReference type="Pfam" id="PF00240">
    <property type="entry name" value="ubiquitin"/>
    <property type="match status" value="1"/>
</dbReference>
<dbReference type="GO" id="GO:0003723">
    <property type="term" value="F:RNA binding"/>
    <property type="evidence" value="ECO:0007669"/>
    <property type="project" value="TreeGrafter"/>
</dbReference>
<evidence type="ECO:0000259" key="1">
    <source>
        <dbReference type="PROSITE" id="PS50053"/>
    </source>
</evidence>
<dbReference type="PANTHER" id="PTHR16470:SF0">
    <property type="entry name" value="UBIQUITIN DOMAIN-CONTAINING PROTEIN UBFD1"/>
    <property type="match status" value="1"/>
</dbReference>
<dbReference type="PANTHER" id="PTHR16470">
    <property type="entry name" value="UBIQUITIN DOMAIN-CONTAINING PROTEIN UBFD1"/>
    <property type="match status" value="1"/>
</dbReference>
<dbReference type="InterPro" id="IPR057455">
    <property type="entry name" value="UBFD1_C"/>
</dbReference>
<gene>
    <name evidence="2" type="ORF">M0812_04754</name>
</gene>
<evidence type="ECO:0000313" key="2">
    <source>
        <dbReference type="EMBL" id="KAJ3452973.1"/>
    </source>
</evidence>
<evidence type="ECO:0000313" key="3">
    <source>
        <dbReference type="Proteomes" id="UP001146793"/>
    </source>
</evidence>
<dbReference type="GO" id="GO:0045296">
    <property type="term" value="F:cadherin binding"/>
    <property type="evidence" value="ECO:0007669"/>
    <property type="project" value="TreeGrafter"/>
</dbReference>
<sequence>MITLILKYKKQSHILKMQHDDTIGDLKALVEKITKVPKSLQKLIYKGIQKNDQKTLREAKMRDKSKVLLIGNPPTEIASTNQQLVDRDVEDHSSWKVNKEKNSYYCSLDEHQNILNYCKPTREIPHSRNGRHLQLPKSAIRNVWDEFGQRVKLKFKSNKDQMMIQSFSHTLVVQLGMIKDLYTKELSHFNGYSLMGLQTGNTSKSILWFYYVPSHFVRAIRNAILGDWMI</sequence>
<dbReference type="InterPro" id="IPR000626">
    <property type="entry name" value="Ubiquitin-like_dom"/>
</dbReference>
<dbReference type="InterPro" id="IPR039120">
    <property type="entry name" value="UBFD1"/>
</dbReference>
<dbReference type="InterPro" id="IPR019954">
    <property type="entry name" value="Ubiquitin_CS"/>
</dbReference>
<dbReference type="EMBL" id="JANTQA010000008">
    <property type="protein sequence ID" value="KAJ3452973.1"/>
    <property type="molecule type" value="Genomic_DNA"/>
</dbReference>
<organism evidence="2 3">
    <name type="scientific">Anaeramoeba flamelloides</name>
    <dbReference type="NCBI Taxonomy" id="1746091"/>
    <lineage>
        <taxon>Eukaryota</taxon>
        <taxon>Metamonada</taxon>
        <taxon>Anaeramoebidae</taxon>
        <taxon>Anaeramoeba</taxon>
    </lineage>
</organism>
<proteinExistence type="predicted"/>
<dbReference type="SUPFAM" id="SSF54236">
    <property type="entry name" value="Ubiquitin-like"/>
    <property type="match status" value="1"/>
</dbReference>